<name>A0A2N0ZAZ6_9BACI</name>
<keyword evidence="2" id="KW-1185">Reference proteome</keyword>
<evidence type="ECO:0000313" key="1">
    <source>
        <dbReference type="EMBL" id="PKG26665.1"/>
    </source>
</evidence>
<gene>
    <name evidence="1" type="ORF">CWS20_22725</name>
</gene>
<dbReference type="EMBL" id="PISD01000061">
    <property type="protein sequence ID" value="PKG26665.1"/>
    <property type="molecule type" value="Genomic_DNA"/>
</dbReference>
<reference evidence="1 2" key="1">
    <citation type="journal article" date="2010" name="Int. J. Syst. Evol. Microbiol.">
        <title>Bacillus horneckiae sp. nov., isolated from a spacecraft-assembly clean room.</title>
        <authorList>
            <person name="Vaishampayan P."/>
            <person name="Probst A."/>
            <person name="Krishnamurthi S."/>
            <person name="Ghosh S."/>
            <person name="Osman S."/>
            <person name="McDowall A."/>
            <person name="Ruckmani A."/>
            <person name="Mayilraj S."/>
            <person name="Venkateswaran K."/>
        </authorList>
    </citation>
    <scope>NUCLEOTIDE SEQUENCE [LARGE SCALE GENOMIC DNA]</scope>
    <source>
        <strain evidence="2">1PO1SC</strain>
    </source>
</reference>
<dbReference type="RefSeq" id="WP_066194486.1">
    <property type="nucleotide sequence ID" value="NZ_JARSFA010000044.1"/>
</dbReference>
<sequence length="286" mass="33344">MLEIILINLGVSTGYIDYLKNEPLNRISEKLAKTYDYSSDINKMEYIPVNKIKGLCTLRGKPGVSLYENFNNYKCSQYNSKYNLEKTTVETFIDKMQSMSLKDIHDTFISGDYSGSLNFTYYKDVDEYYVGTGGSHRTLFAIITSAPLIYGKVHEIYELNTLKESNYIYSLSQKQELNKLVSSLGLELKQHDNQNSYDKEISYYYSFKETNLKSFDIPTIYNYGDDEQVIYSNKKIHKEIEYLQNLRNKNLAITPYPTFIRQSLFLLNGLFRKDPLISDLKKIHDL</sequence>
<protein>
    <submittedName>
        <fullName evidence="1">Uncharacterized protein</fullName>
    </submittedName>
</protein>
<organism evidence="1 2">
    <name type="scientific">Cytobacillus horneckiae</name>
    <dbReference type="NCBI Taxonomy" id="549687"/>
    <lineage>
        <taxon>Bacteria</taxon>
        <taxon>Bacillati</taxon>
        <taxon>Bacillota</taxon>
        <taxon>Bacilli</taxon>
        <taxon>Bacillales</taxon>
        <taxon>Bacillaceae</taxon>
        <taxon>Cytobacillus</taxon>
    </lineage>
</organism>
<proteinExistence type="predicted"/>
<comment type="caution">
    <text evidence="1">The sequence shown here is derived from an EMBL/GenBank/DDBJ whole genome shotgun (WGS) entry which is preliminary data.</text>
</comment>
<dbReference type="Proteomes" id="UP000233343">
    <property type="component" value="Unassembled WGS sequence"/>
</dbReference>
<dbReference type="AlphaFoldDB" id="A0A2N0ZAZ6"/>
<evidence type="ECO:0000313" key="2">
    <source>
        <dbReference type="Proteomes" id="UP000233343"/>
    </source>
</evidence>
<accession>A0A2N0ZAZ6</accession>